<evidence type="ECO:0000256" key="3">
    <source>
        <dbReference type="HAMAP-Rule" id="MF_01384"/>
    </source>
</evidence>
<evidence type="ECO:0000256" key="2">
    <source>
        <dbReference type="ARBA" id="ARBA00023186"/>
    </source>
</evidence>
<dbReference type="AlphaFoldDB" id="A0A1E5QDX8"/>
<comment type="similarity">
    <text evidence="1 3">Belongs to the UreD family.</text>
</comment>
<dbReference type="HAMAP" id="MF_01384">
    <property type="entry name" value="UreD"/>
    <property type="match status" value="1"/>
</dbReference>
<evidence type="ECO:0000256" key="1">
    <source>
        <dbReference type="ARBA" id="ARBA00007177"/>
    </source>
</evidence>
<dbReference type="GO" id="GO:0016151">
    <property type="term" value="F:nickel cation binding"/>
    <property type="evidence" value="ECO:0007669"/>
    <property type="project" value="UniProtKB-UniRule"/>
</dbReference>
<dbReference type="STRING" id="1781255.BH720_23130"/>
<protein>
    <recommendedName>
        <fullName evidence="3">Urease accessory protein UreD</fullName>
    </recommendedName>
</protein>
<evidence type="ECO:0000313" key="4">
    <source>
        <dbReference type="EMBL" id="OEJ72866.1"/>
    </source>
</evidence>
<name>A0A1E5QDX8_9CYAN</name>
<keyword evidence="3" id="KW-0963">Cytoplasm</keyword>
<dbReference type="EMBL" id="MJGC01000110">
    <property type="protein sequence ID" value="OEJ72866.1"/>
    <property type="molecule type" value="Genomic_DNA"/>
</dbReference>
<comment type="subcellular location">
    <subcellularLocation>
        <location evidence="3">Cytoplasm</location>
    </subcellularLocation>
</comment>
<sequence length="281" mass="31321">MTHIPSSGWHARLQLGFTDNQGKTEFHCGQSQAPLKVQRPFYPEGNRICHSAILHTAGGVVGGDRLEIDLDLAPQAHALVTTVAASKIYRSLGSTAQQAIAIAIASQAVLEWLPQETILFNGADFRTQTRVNLAPGAVFLGWDLTRLGRTARGERFSQGQWRSQLEVWQNGLPLWIDRSGLTGGSPLLESPYGLAGQPVIGTLVWLGKSLDALEMKALRELEIVNFHDFCQVGMTFLPDGLICRYRGRSTTEAKRWFITIWRHLRRQTWGLDTQPSRLWPV</sequence>
<dbReference type="PANTHER" id="PTHR33643">
    <property type="entry name" value="UREASE ACCESSORY PROTEIN D"/>
    <property type="match status" value="1"/>
</dbReference>
<accession>A0A1E5QDX8</accession>
<dbReference type="Pfam" id="PF01774">
    <property type="entry name" value="UreD"/>
    <property type="match status" value="1"/>
</dbReference>
<dbReference type="InterPro" id="IPR002669">
    <property type="entry name" value="UreD"/>
</dbReference>
<comment type="caution">
    <text evidence="4">The sequence shown here is derived from an EMBL/GenBank/DDBJ whole genome shotgun (WGS) entry which is preliminary data.</text>
</comment>
<dbReference type="GO" id="GO:0005737">
    <property type="term" value="C:cytoplasm"/>
    <property type="evidence" value="ECO:0007669"/>
    <property type="project" value="UniProtKB-SubCell"/>
</dbReference>
<dbReference type="RefSeq" id="WP_069969582.1">
    <property type="nucleotide sequence ID" value="NZ_CM124774.1"/>
</dbReference>
<comment type="function">
    <text evidence="3">Required for maturation of urease via the functional incorporation of the urease nickel metallocenter.</text>
</comment>
<proteinExistence type="inferred from homology"/>
<keyword evidence="3" id="KW-0996">Nickel insertion</keyword>
<organism evidence="4">
    <name type="scientific">Desertifilum tharense IPPAS B-1220</name>
    <dbReference type="NCBI Taxonomy" id="1781255"/>
    <lineage>
        <taxon>Bacteria</taxon>
        <taxon>Bacillati</taxon>
        <taxon>Cyanobacteriota</taxon>
        <taxon>Cyanophyceae</taxon>
        <taxon>Desertifilales</taxon>
        <taxon>Desertifilaceae</taxon>
        <taxon>Desertifilum</taxon>
    </lineage>
</organism>
<comment type="subunit">
    <text evidence="3">UreD, UreF and UreG form a complex that acts as a GTP-hydrolysis-dependent molecular chaperone, activating the urease apoprotein by helping to assemble the nickel containing metallocenter of UreC. The UreE protein probably delivers the nickel.</text>
</comment>
<dbReference type="PANTHER" id="PTHR33643:SF1">
    <property type="entry name" value="UREASE ACCESSORY PROTEIN D"/>
    <property type="match status" value="1"/>
</dbReference>
<gene>
    <name evidence="3" type="primary">ureD</name>
    <name evidence="4" type="ORF">BH720_23130</name>
</gene>
<dbReference type="OrthoDB" id="9798842at2"/>
<reference evidence="4" key="1">
    <citation type="submission" date="2016-09" db="EMBL/GenBank/DDBJ databases">
        <title>Draft genome of thermotolerant cyanobacterium Desertifilum sp. strain IPPAS B-1220.</title>
        <authorList>
            <person name="Sinetova M.A."/>
            <person name="Bolakhan K."/>
            <person name="Zayadan B.K."/>
            <person name="Mironov K.S."/>
            <person name="Ustinova V."/>
            <person name="Kupriyanova E.V."/>
            <person name="Sidorov R.A."/>
            <person name="Skrypnik A.N."/>
            <person name="Gogoleva N.E."/>
            <person name="Gogolev Y.V."/>
            <person name="Los D.A."/>
        </authorList>
    </citation>
    <scope>NUCLEOTIDE SEQUENCE [LARGE SCALE GENOMIC DNA]</scope>
    <source>
        <strain evidence="4">IPPAS B-1220</strain>
    </source>
</reference>
<keyword evidence="2 3" id="KW-0143">Chaperone</keyword>